<comment type="caution">
    <text evidence="10">The sequence shown here is derived from an EMBL/GenBank/DDBJ whole genome shotgun (WGS) entry which is preliminary data.</text>
</comment>
<dbReference type="SUPFAM" id="SSF52047">
    <property type="entry name" value="RNI-like"/>
    <property type="match status" value="1"/>
</dbReference>
<dbReference type="InterPro" id="IPR032675">
    <property type="entry name" value="LRR_dom_sf"/>
</dbReference>
<keyword evidence="3" id="KW-0812">Transmembrane</keyword>
<dbReference type="Proteomes" id="UP000243975">
    <property type="component" value="Unassembled WGS sequence"/>
</dbReference>
<dbReference type="InterPro" id="IPR001611">
    <property type="entry name" value="Leu-rich_rpt"/>
</dbReference>
<dbReference type="InterPro" id="IPR046956">
    <property type="entry name" value="RLP23-like"/>
</dbReference>
<evidence type="ECO:0000256" key="3">
    <source>
        <dbReference type="ARBA" id="ARBA00022692"/>
    </source>
</evidence>
<protein>
    <submittedName>
        <fullName evidence="10">Leucine-rich repeat-containing protein</fullName>
    </submittedName>
</protein>
<keyword evidence="8" id="KW-0325">Glycoprotein</keyword>
<dbReference type="EMBL" id="LEKV01002119">
    <property type="protein sequence ID" value="KVI04413.1"/>
    <property type="molecule type" value="Genomic_DNA"/>
</dbReference>
<dbReference type="GO" id="GO:0016020">
    <property type="term" value="C:membrane"/>
    <property type="evidence" value="ECO:0007669"/>
    <property type="project" value="UniProtKB-SubCell"/>
</dbReference>
<keyword evidence="7" id="KW-0472">Membrane</keyword>
<dbReference type="Pfam" id="PF23598">
    <property type="entry name" value="LRR_14"/>
    <property type="match status" value="1"/>
</dbReference>
<dbReference type="PANTHER" id="PTHR48063">
    <property type="entry name" value="LRR RECEPTOR-LIKE KINASE"/>
    <property type="match status" value="1"/>
</dbReference>
<name>A0A118K2I6_CYNCS</name>
<proteinExistence type="predicted"/>
<evidence type="ECO:0000259" key="9">
    <source>
        <dbReference type="Pfam" id="PF23598"/>
    </source>
</evidence>
<dbReference type="Pfam" id="PF00560">
    <property type="entry name" value="LRR_1"/>
    <property type="match status" value="4"/>
</dbReference>
<keyword evidence="4" id="KW-0732">Signal</keyword>
<keyword evidence="5" id="KW-0677">Repeat</keyword>
<evidence type="ECO:0000256" key="1">
    <source>
        <dbReference type="ARBA" id="ARBA00004479"/>
    </source>
</evidence>
<dbReference type="Gramene" id="KVI04413">
    <property type="protein sequence ID" value="KVI04413"/>
    <property type="gene ID" value="Ccrd_017273"/>
</dbReference>
<accession>A0A118K2I6</accession>
<dbReference type="PANTHER" id="PTHR48063:SF98">
    <property type="entry name" value="LRR RECEPTOR-LIKE SERINE_THREONINE-PROTEIN KINASE FLS2"/>
    <property type="match status" value="1"/>
</dbReference>
<dbReference type="AlphaFoldDB" id="A0A118K2I6"/>
<sequence>MKTTAIGPVWSAITPPVMSSRFAFVDLTMELTAIAMDLMILMLNLKKYQNKLGGIISPSLINLKQLRYLDLSCNNFGSSKIPTFIGYFQNLSYLNVSKSQFYGEIPHHHGNLSMLQVLALQGDPVFRNLYSKSLKWLKNLKRLKHLDMSGVDLVRASDWLQNLSLIVHIELSNNENVEKIPKSLSNLCNLITLDLQSNEFHGDVSELLKNFCEWTIPESLGSLSFLKTLEMNINQLVGSIPNMVGGLSSLNFLDLSYNKLNGSLPESIGQLGKLTFASLHHNSLTGIVTEHHFANLSALKTLWVRDNKLVFKLSVTNWILPFQLDVLRIGSSSLGPSKLGDVRFLTPGAKLDLSANHFYGLLPYNLSRPDLEFLDLSYNNLFGSLIQFLCSIIQEPCQLKVLVLGNNNLSGVISNCWINWGSLEILDLQENKLSGEIPSSIGNISSLVSLAVHNNRPSKKLRVSLSNSKSLVIIELAENRLSRRIPTSIGGDDTSLRLLSLHSNKLEGEILNEICRISSLQILDLAHNDLFGNLPTCFRNFSVIS</sequence>
<dbReference type="InterPro" id="IPR055414">
    <property type="entry name" value="LRR_R13L4/SHOC2-like"/>
</dbReference>
<organism evidence="10 11">
    <name type="scientific">Cynara cardunculus var. scolymus</name>
    <name type="common">Globe artichoke</name>
    <name type="synonym">Cynara scolymus</name>
    <dbReference type="NCBI Taxonomy" id="59895"/>
    <lineage>
        <taxon>Eukaryota</taxon>
        <taxon>Viridiplantae</taxon>
        <taxon>Streptophyta</taxon>
        <taxon>Embryophyta</taxon>
        <taxon>Tracheophyta</taxon>
        <taxon>Spermatophyta</taxon>
        <taxon>Magnoliopsida</taxon>
        <taxon>eudicotyledons</taxon>
        <taxon>Gunneridae</taxon>
        <taxon>Pentapetalae</taxon>
        <taxon>asterids</taxon>
        <taxon>campanulids</taxon>
        <taxon>Asterales</taxon>
        <taxon>Asteraceae</taxon>
        <taxon>Carduoideae</taxon>
        <taxon>Cardueae</taxon>
        <taxon>Carduinae</taxon>
        <taxon>Cynara</taxon>
    </lineage>
</organism>
<evidence type="ECO:0000256" key="2">
    <source>
        <dbReference type="ARBA" id="ARBA00022614"/>
    </source>
</evidence>
<feature type="domain" description="Disease resistance R13L4/SHOC-2-like LRR" evidence="9">
    <location>
        <begin position="42"/>
        <end position="203"/>
    </location>
</feature>
<dbReference type="OMA" id="DASIACH"/>
<dbReference type="FunFam" id="3.80.10.10:FF:000383">
    <property type="entry name" value="Leucine-rich repeat receptor protein kinase EMS1"/>
    <property type="match status" value="1"/>
</dbReference>
<evidence type="ECO:0000313" key="11">
    <source>
        <dbReference type="Proteomes" id="UP000243975"/>
    </source>
</evidence>
<evidence type="ECO:0000313" key="10">
    <source>
        <dbReference type="EMBL" id="KVI04413.1"/>
    </source>
</evidence>
<gene>
    <name evidence="10" type="ORF">Ccrd_017273</name>
</gene>
<dbReference type="STRING" id="59895.A0A118K2I6"/>
<evidence type="ECO:0000256" key="7">
    <source>
        <dbReference type="ARBA" id="ARBA00023136"/>
    </source>
</evidence>
<keyword evidence="2" id="KW-0433">Leucine-rich repeat</keyword>
<evidence type="ECO:0000256" key="5">
    <source>
        <dbReference type="ARBA" id="ARBA00022737"/>
    </source>
</evidence>
<evidence type="ECO:0000256" key="4">
    <source>
        <dbReference type="ARBA" id="ARBA00022729"/>
    </source>
</evidence>
<comment type="subcellular location">
    <subcellularLocation>
        <location evidence="1">Membrane</location>
        <topology evidence="1">Single-pass type I membrane protein</topology>
    </subcellularLocation>
</comment>
<reference evidence="10 11" key="1">
    <citation type="journal article" date="2016" name="Sci. Rep.">
        <title>The genome sequence of the outbreeding globe artichoke constructed de novo incorporating a phase-aware low-pass sequencing strategy of F1 progeny.</title>
        <authorList>
            <person name="Scaglione D."/>
            <person name="Reyes-Chin-Wo S."/>
            <person name="Acquadro A."/>
            <person name="Froenicke L."/>
            <person name="Portis E."/>
            <person name="Beitel C."/>
            <person name="Tirone M."/>
            <person name="Mauro R."/>
            <person name="Lo Monaco A."/>
            <person name="Mauromicale G."/>
            <person name="Faccioli P."/>
            <person name="Cattivelli L."/>
            <person name="Rieseberg L."/>
            <person name="Michelmore R."/>
            <person name="Lanteri S."/>
        </authorList>
    </citation>
    <scope>NUCLEOTIDE SEQUENCE [LARGE SCALE GENOMIC DNA]</scope>
    <source>
        <strain evidence="10">2C</strain>
    </source>
</reference>
<keyword evidence="6" id="KW-1133">Transmembrane helix</keyword>
<dbReference type="Gene3D" id="3.80.10.10">
    <property type="entry name" value="Ribonuclease Inhibitor"/>
    <property type="match status" value="3"/>
</dbReference>
<evidence type="ECO:0000256" key="6">
    <source>
        <dbReference type="ARBA" id="ARBA00022989"/>
    </source>
</evidence>
<dbReference type="PRINTS" id="PR00019">
    <property type="entry name" value="LEURICHRPT"/>
</dbReference>
<keyword evidence="11" id="KW-1185">Reference proteome</keyword>
<evidence type="ECO:0000256" key="8">
    <source>
        <dbReference type="ARBA" id="ARBA00023180"/>
    </source>
</evidence>